<evidence type="ECO:0000313" key="4">
    <source>
        <dbReference type="EMBL" id="KAJ3588913.1"/>
    </source>
</evidence>
<dbReference type="PANTHER" id="PTHR13526:SF8">
    <property type="entry name" value="TRANSCRIPTION FACTOR SPT20 HOMOLOG"/>
    <property type="match status" value="1"/>
</dbReference>
<dbReference type="AlphaFoldDB" id="A0A9Q0I8P0"/>
<dbReference type="GO" id="GO:0000124">
    <property type="term" value="C:SAGA complex"/>
    <property type="evidence" value="ECO:0007669"/>
    <property type="project" value="InterPro"/>
</dbReference>
<name>A0A9Q0I8P0_9TELE</name>
<feature type="region of interest" description="Disordered" evidence="2">
    <location>
        <begin position="423"/>
        <end position="443"/>
    </location>
</feature>
<keyword evidence="5" id="KW-1185">Reference proteome</keyword>
<organism evidence="4 5">
    <name type="scientific">Muraenolepis orangiensis</name>
    <name type="common">Patagonian moray cod</name>
    <dbReference type="NCBI Taxonomy" id="630683"/>
    <lineage>
        <taxon>Eukaryota</taxon>
        <taxon>Metazoa</taxon>
        <taxon>Chordata</taxon>
        <taxon>Craniata</taxon>
        <taxon>Vertebrata</taxon>
        <taxon>Euteleostomi</taxon>
        <taxon>Actinopterygii</taxon>
        <taxon>Neopterygii</taxon>
        <taxon>Teleostei</taxon>
        <taxon>Neoteleostei</taxon>
        <taxon>Acanthomorphata</taxon>
        <taxon>Zeiogadaria</taxon>
        <taxon>Gadariae</taxon>
        <taxon>Gadiformes</taxon>
        <taxon>Muraenolepidoidei</taxon>
        <taxon>Muraenolepididae</taxon>
        <taxon>Muraenolepis</taxon>
    </lineage>
</organism>
<feature type="domain" description="Spt20-like SEP" evidence="3">
    <location>
        <begin position="72"/>
        <end position="216"/>
    </location>
</feature>
<dbReference type="OrthoDB" id="1932706at2759"/>
<dbReference type="GO" id="GO:0003712">
    <property type="term" value="F:transcription coregulator activity"/>
    <property type="evidence" value="ECO:0007669"/>
    <property type="project" value="InterPro"/>
</dbReference>
<accession>A0A9Q0I8P0</accession>
<evidence type="ECO:0000259" key="3">
    <source>
        <dbReference type="Pfam" id="PF12090"/>
    </source>
</evidence>
<evidence type="ECO:0000313" key="5">
    <source>
        <dbReference type="Proteomes" id="UP001148018"/>
    </source>
</evidence>
<dbReference type="PANTHER" id="PTHR13526">
    <property type="entry name" value="TRANSCRIPTION FACTOR SPT20 HOMOLOG"/>
    <property type="match status" value="1"/>
</dbReference>
<dbReference type="InterPro" id="IPR046468">
    <property type="entry name" value="Spt20-like_SEP"/>
</dbReference>
<comment type="similarity">
    <text evidence="1">Belongs to the SPT20 family.</text>
</comment>
<dbReference type="EMBL" id="JANIIK010000115">
    <property type="protein sequence ID" value="KAJ3588913.1"/>
    <property type="molecule type" value="Genomic_DNA"/>
</dbReference>
<gene>
    <name evidence="4" type="ORF">NHX12_009767</name>
</gene>
<evidence type="ECO:0000256" key="2">
    <source>
        <dbReference type="SAM" id="MobiDB-lite"/>
    </source>
</evidence>
<dbReference type="InterPro" id="IPR021950">
    <property type="entry name" value="Spt20"/>
</dbReference>
<evidence type="ECO:0000256" key="1">
    <source>
        <dbReference type="ARBA" id="ARBA00009112"/>
    </source>
</evidence>
<dbReference type="GO" id="GO:0006357">
    <property type="term" value="P:regulation of transcription by RNA polymerase II"/>
    <property type="evidence" value="ECO:0007669"/>
    <property type="project" value="TreeGrafter"/>
</dbReference>
<sequence>MQQVLEYALDRAECIVESARHRPANGKTESGGKKSLYEKLHELYLEECEKEPEFKNLRRNVNLLEKLVSQESSPCLVVNLYPGNEGYSLMLRGKNGSDSETIRLPYEEAELLEYLDAEELPPILVDLLEKSQVNIFHCGCVIVEVRDYRQSASAKMPSYQSRHILLRPTMQTLISDVHAMTSDHNKWTQDDKLQLESQLLLATAEPLCLNPSISVTCAANRLLYNKQKMNTRSMKRCFKRHSRASLNRQQELSHLPTPPQLRLYDYLQRRKERKPAPAIDLKISKTGNCVDMWKQNSCQLTVPREIDVEKFAVVERSLQLEDPQPTVIWPAEEVVDDYTFECEVGGQAQRTKVSIFQSMGDPLVYGKIYCAKEPKTEDDASDLKLIHPPFLIGSKIDADRFLTQYKGVYEKDVKCAVKMSHNSVSLAPGPPSPSPSKDTEGDGLSAMVQTSVLGKGVKHRPPPIKLPLGTSSSTSGNPYSSQATSGLLKCPTPPSVKNQSLTRKHSLELGQMGLLHSPAALSPMASTQSPAPGRPALPVMTIPLPTMGTSIATGTTASPIMAGPGGLNFINVVGTVCSPQTLMGSNPMLGPSLNLSGILPAGGLMPAMQTTSQTGCHFGLNSNTGLGPLNLLQVCHGVSPAGEEHKRRTLLLCLCSTLD</sequence>
<dbReference type="Pfam" id="PF12090">
    <property type="entry name" value="Spt20_SEP"/>
    <property type="match status" value="1"/>
</dbReference>
<reference evidence="4" key="1">
    <citation type="submission" date="2022-07" db="EMBL/GenBank/DDBJ databases">
        <title>Chromosome-level genome of Muraenolepis orangiensis.</title>
        <authorList>
            <person name="Kim J."/>
        </authorList>
    </citation>
    <scope>NUCLEOTIDE SEQUENCE</scope>
    <source>
        <strain evidence="4">KU_S4_2022</strain>
        <tissue evidence="4">Muscle</tissue>
    </source>
</reference>
<protein>
    <recommendedName>
        <fullName evidence="3">Spt20-like SEP domain-containing protein</fullName>
    </recommendedName>
</protein>
<dbReference type="Proteomes" id="UP001148018">
    <property type="component" value="Unassembled WGS sequence"/>
</dbReference>
<comment type="caution">
    <text evidence="4">The sequence shown here is derived from an EMBL/GenBank/DDBJ whole genome shotgun (WGS) entry which is preliminary data.</text>
</comment>
<proteinExistence type="inferred from homology"/>
<feature type="region of interest" description="Disordered" evidence="2">
    <location>
        <begin position="455"/>
        <end position="499"/>
    </location>
</feature>